<gene>
    <name evidence="2" type="ORF">ERS008476_03848</name>
</gene>
<dbReference type="AlphaFoldDB" id="A0A0H5M026"/>
<dbReference type="RefSeq" id="WP_053010257.1">
    <property type="nucleotide sequence ID" value="NZ_CWJI01000017.1"/>
</dbReference>
<feature type="region of interest" description="Disordered" evidence="1">
    <location>
        <begin position="293"/>
        <end position="355"/>
    </location>
</feature>
<organism evidence="2 3">
    <name type="scientific">Yersinia intermedia</name>
    <dbReference type="NCBI Taxonomy" id="631"/>
    <lineage>
        <taxon>Bacteria</taxon>
        <taxon>Pseudomonadati</taxon>
        <taxon>Pseudomonadota</taxon>
        <taxon>Gammaproteobacteria</taxon>
        <taxon>Enterobacterales</taxon>
        <taxon>Yersiniaceae</taxon>
        <taxon>Yersinia</taxon>
    </lineage>
</organism>
<proteinExistence type="predicted"/>
<name>A0A0H5M026_YERIN</name>
<dbReference type="Proteomes" id="UP000043316">
    <property type="component" value="Unassembled WGS sequence"/>
</dbReference>
<dbReference type="EMBL" id="CWJI01000017">
    <property type="protein sequence ID" value="CRY56803.1"/>
    <property type="molecule type" value="Genomic_DNA"/>
</dbReference>
<evidence type="ECO:0000256" key="1">
    <source>
        <dbReference type="SAM" id="MobiDB-lite"/>
    </source>
</evidence>
<protein>
    <submittedName>
        <fullName evidence="2">Uncharacterized protein</fullName>
    </submittedName>
</protein>
<evidence type="ECO:0000313" key="2">
    <source>
        <dbReference type="EMBL" id="CRY56803.1"/>
    </source>
</evidence>
<accession>A0A0H5M026</accession>
<feature type="compositionally biased region" description="Basic and acidic residues" evidence="1">
    <location>
        <begin position="337"/>
        <end position="348"/>
    </location>
</feature>
<sequence>MPAEPPLDYNMGLPTSSPHTKAHLLKSEPLIDNNRAPAASPSAGAFPPAFSPVNNVAPTITVAPIINVNLGELAPLITKISNLADAVAGMTLPKDPVSQGRTPPTRRADIPDVVVPVTTAQPKKVAAEEIKAGKQPQPAITVSKTHISLIKKDKFVVNDEIDGIESLVETQINDASPKAPVKKTTYQLNSQGGYFGTQGNALPSYRDVPVVALTNGATLGSSQSSSYRNSDTSYLAQKNASLTESQRADIKKAKETESTQAPKSVNVFGSEFMGMKEAQRSSELIDLFRKHNDKATDKTQPKSPRPVSPSQRSVSYEQLAQQGKYKEVLGSNLNGQDNDKLVSVDQQDKASGGRV</sequence>
<evidence type="ECO:0000313" key="3">
    <source>
        <dbReference type="Proteomes" id="UP000043316"/>
    </source>
</evidence>
<feature type="region of interest" description="Disordered" evidence="1">
    <location>
        <begin position="238"/>
        <end position="262"/>
    </location>
</feature>
<reference evidence="3" key="1">
    <citation type="submission" date="2015-03" db="EMBL/GenBank/DDBJ databases">
        <authorList>
            <consortium name="Pathogen Informatics"/>
        </authorList>
    </citation>
    <scope>NUCLEOTIDE SEQUENCE [LARGE SCALE GENOMIC DNA]</scope>
    <source>
        <strain evidence="3">R148</strain>
    </source>
</reference>
<feature type="compositionally biased region" description="Basic and acidic residues" evidence="1">
    <location>
        <begin position="246"/>
        <end position="257"/>
    </location>
</feature>